<evidence type="ECO:0000256" key="3">
    <source>
        <dbReference type="ARBA" id="ARBA00022679"/>
    </source>
</evidence>
<evidence type="ECO:0000256" key="1">
    <source>
        <dbReference type="ARBA" id="ARBA00004728"/>
    </source>
</evidence>
<comment type="pathway">
    <text evidence="1">Phospholipid metabolism; CDP-diacylglycerol biosynthesis; CDP-diacylglycerol from sn-glycerol 3-phosphate: step 2/3.</text>
</comment>
<evidence type="ECO:0000259" key="7">
    <source>
        <dbReference type="SMART" id="SM00563"/>
    </source>
</evidence>
<name>A0A7E4V8B4_PANRE</name>
<keyword evidence="6" id="KW-0472">Membrane</keyword>
<dbReference type="WBParaSite" id="Pan_g1781.t1">
    <property type="protein sequence ID" value="Pan_g1781.t1"/>
    <property type="gene ID" value="Pan_g1781"/>
</dbReference>
<comment type="domain">
    <text evidence="5">The HXXXXD motif is essential for acyltransferase activity and may constitute the binding site for the phosphate moiety of the glycerol-3-phosphate.</text>
</comment>
<dbReference type="InterPro" id="IPR002123">
    <property type="entry name" value="Plipid/glycerol_acylTrfase"/>
</dbReference>
<reference evidence="8" key="1">
    <citation type="journal article" date="2013" name="Genetics">
        <title>The draft genome and transcriptome of Panagrellus redivivus are shaped by the harsh demands of a free-living lifestyle.</title>
        <authorList>
            <person name="Srinivasan J."/>
            <person name="Dillman A.R."/>
            <person name="Macchietto M.G."/>
            <person name="Heikkinen L."/>
            <person name="Lakso M."/>
            <person name="Fracchia K.M."/>
            <person name="Antoshechkin I."/>
            <person name="Mortazavi A."/>
            <person name="Wong G."/>
            <person name="Sternberg P.W."/>
        </authorList>
    </citation>
    <scope>NUCLEOTIDE SEQUENCE [LARGE SCALE GENOMIC DNA]</scope>
    <source>
        <strain evidence="8">MT8872</strain>
    </source>
</reference>
<proteinExistence type="inferred from homology"/>
<evidence type="ECO:0000256" key="4">
    <source>
        <dbReference type="ARBA" id="ARBA00023315"/>
    </source>
</evidence>
<evidence type="ECO:0000313" key="8">
    <source>
        <dbReference type="Proteomes" id="UP000492821"/>
    </source>
</evidence>
<evidence type="ECO:0000256" key="6">
    <source>
        <dbReference type="SAM" id="Phobius"/>
    </source>
</evidence>
<keyword evidence="5" id="KW-0443">Lipid metabolism</keyword>
<keyword evidence="6" id="KW-1133">Transmembrane helix</keyword>
<evidence type="ECO:0000256" key="2">
    <source>
        <dbReference type="ARBA" id="ARBA00008655"/>
    </source>
</evidence>
<keyword evidence="5" id="KW-0594">Phospholipid biosynthesis</keyword>
<dbReference type="EC" id="2.3.1.51" evidence="5"/>
<organism evidence="8 9">
    <name type="scientific">Panagrellus redivivus</name>
    <name type="common">Microworm</name>
    <dbReference type="NCBI Taxonomy" id="6233"/>
    <lineage>
        <taxon>Eukaryota</taxon>
        <taxon>Metazoa</taxon>
        <taxon>Ecdysozoa</taxon>
        <taxon>Nematoda</taxon>
        <taxon>Chromadorea</taxon>
        <taxon>Rhabditida</taxon>
        <taxon>Tylenchina</taxon>
        <taxon>Panagrolaimomorpha</taxon>
        <taxon>Panagrolaimoidea</taxon>
        <taxon>Panagrolaimidae</taxon>
        <taxon>Panagrellus</taxon>
    </lineage>
</organism>
<keyword evidence="4 5" id="KW-0012">Acyltransferase</keyword>
<accession>A0A7E4V8B4</accession>
<dbReference type="Proteomes" id="UP000492821">
    <property type="component" value="Unassembled WGS sequence"/>
</dbReference>
<comment type="catalytic activity">
    <reaction evidence="5">
        <text>a 1-acyl-sn-glycero-3-phosphate + an acyl-CoA = a 1,2-diacyl-sn-glycero-3-phosphate + CoA</text>
        <dbReference type="Rhea" id="RHEA:19709"/>
        <dbReference type="ChEBI" id="CHEBI:57287"/>
        <dbReference type="ChEBI" id="CHEBI:57970"/>
        <dbReference type="ChEBI" id="CHEBI:58342"/>
        <dbReference type="ChEBI" id="CHEBI:58608"/>
        <dbReference type="EC" id="2.3.1.51"/>
    </reaction>
</comment>
<keyword evidence="8" id="KW-1185">Reference proteome</keyword>
<dbReference type="SMART" id="SM00563">
    <property type="entry name" value="PlsC"/>
    <property type="match status" value="1"/>
</dbReference>
<feature type="domain" description="Phospholipid/glycerol acyltransferase" evidence="7">
    <location>
        <begin position="99"/>
        <end position="214"/>
    </location>
</feature>
<dbReference type="GO" id="GO:0005783">
    <property type="term" value="C:endoplasmic reticulum"/>
    <property type="evidence" value="ECO:0007669"/>
    <property type="project" value="TreeGrafter"/>
</dbReference>
<dbReference type="AlphaFoldDB" id="A0A7E4V8B4"/>
<dbReference type="GO" id="GO:0016020">
    <property type="term" value="C:membrane"/>
    <property type="evidence" value="ECO:0007669"/>
    <property type="project" value="InterPro"/>
</dbReference>
<keyword evidence="5" id="KW-0444">Lipid biosynthesis</keyword>
<evidence type="ECO:0000313" key="9">
    <source>
        <dbReference type="WBParaSite" id="Pan_g1781.t1"/>
    </source>
</evidence>
<feature type="transmembrane region" description="Helical" evidence="6">
    <location>
        <begin position="12"/>
        <end position="29"/>
    </location>
</feature>
<dbReference type="GO" id="GO:0006654">
    <property type="term" value="P:phosphatidic acid biosynthetic process"/>
    <property type="evidence" value="ECO:0007669"/>
    <property type="project" value="TreeGrafter"/>
</dbReference>
<sequence>MTWADTLDDHPLLALAILLAIQLPIFYMISPKSRYFVRMFAYNSSILFAAFISSFLAIPGYLRGCGANTCFACFRACTRWLDVNAEVRNAERLDAEGSAVIISNHQSSLDVIGMGKVWPDRCTVMMKNSLKYVPFFNIAAILSCTVFVERFKRDKAAEALHNAVNCILGQNLKIWVFPEGTRNPGASMLPFKKGAFNIAVQAQIPIVPVVFSDYSPFYSKKERRFDANGQIVGEVLEPVSTKGLTQEDVPALTDRIRNDMLKAYERLSAEAAKRQAEVSEKTKAA</sequence>
<dbReference type="SUPFAM" id="SSF69593">
    <property type="entry name" value="Glycerol-3-phosphate (1)-acyltransferase"/>
    <property type="match status" value="1"/>
</dbReference>
<dbReference type="CDD" id="cd07989">
    <property type="entry name" value="LPLAT_AGPAT-like"/>
    <property type="match status" value="1"/>
</dbReference>
<dbReference type="PANTHER" id="PTHR10434:SF11">
    <property type="entry name" value="1-ACYL-SN-GLYCEROL-3-PHOSPHATE ACYLTRANSFERASE"/>
    <property type="match status" value="1"/>
</dbReference>
<dbReference type="Pfam" id="PF01553">
    <property type="entry name" value="Acyltransferase"/>
    <property type="match status" value="1"/>
</dbReference>
<keyword evidence="5" id="KW-1208">Phospholipid metabolism</keyword>
<keyword evidence="3 5" id="KW-0808">Transferase</keyword>
<feature type="transmembrane region" description="Helical" evidence="6">
    <location>
        <begin position="41"/>
        <end position="62"/>
    </location>
</feature>
<protein>
    <recommendedName>
        <fullName evidence="5">1-acyl-sn-glycerol-3-phosphate acyltransferase</fullName>
        <ecNumber evidence="5">2.3.1.51</ecNumber>
    </recommendedName>
</protein>
<comment type="similarity">
    <text evidence="2 5">Belongs to the 1-acyl-sn-glycerol-3-phosphate acyltransferase family.</text>
</comment>
<dbReference type="PANTHER" id="PTHR10434">
    <property type="entry name" value="1-ACYL-SN-GLYCEROL-3-PHOSPHATE ACYLTRANSFERASE"/>
    <property type="match status" value="1"/>
</dbReference>
<keyword evidence="6" id="KW-0812">Transmembrane</keyword>
<reference evidence="9" key="2">
    <citation type="submission" date="2020-10" db="UniProtKB">
        <authorList>
            <consortium name="WormBaseParasite"/>
        </authorList>
    </citation>
    <scope>IDENTIFICATION</scope>
</reference>
<dbReference type="GO" id="GO:0003841">
    <property type="term" value="F:1-acylglycerol-3-phosphate O-acyltransferase activity"/>
    <property type="evidence" value="ECO:0007669"/>
    <property type="project" value="UniProtKB-UniRule"/>
</dbReference>
<dbReference type="NCBIfam" id="TIGR00530">
    <property type="entry name" value="AGP_acyltrn"/>
    <property type="match status" value="1"/>
</dbReference>
<dbReference type="InterPro" id="IPR004552">
    <property type="entry name" value="AGP_acyltrans"/>
</dbReference>
<evidence type="ECO:0000256" key="5">
    <source>
        <dbReference type="RuleBase" id="RU361267"/>
    </source>
</evidence>